<gene>
    <name evidence="2" type="ORF">PV07_06392</name>
</gene>
<accession>A0A0D2CHS1</accession>
<reference evidence="2 3" key="1">
    <citation type="submission" date="2015-01" db="EMBL/GenBank/DDBJ databases">
        <title>The Genome Sequence of Cladophialophora immunda CBS83496.</title>
        <authorList>
            <consortium name="The Broad Institute Genomics Platform"/>
            <person name="Cuomo C."/>
            <person name="de Hoog S."/>
            <person name="Gorbushina A."/>
            <person name="Stielow B."/>
            <person name="Teixiera M."/>
            <person name="Abouelleil A."/>
            <person name="Chapman S.B."/>
            <person name="Priest M."/>
            <person name="Young S.K."/>
            <person name="Wortman J."/>
            <person name="Nusbaum C."/>
            <person name="Birren B."/>
        </authorList>
    </citation>
    <scope>NUCLEOTIDE SEQUENCE [LARGE SCALE GENOMIC DNA]</scope>
    <source>
        <strain evidence="2 3">CBS 83496</strain>
    </source>
</reference>
<dbReference type="VEuPathDB" id="FungiDB:PV07_06392"/>
<feature type="region of interest" description="Disordered" evidence="1">
    <location>
        <begin position="87"/>
        <end position="121"/>
    </location>
</feature>
<evidence type="ECO:0000313" key="3">
    <source>
        <dbReference type="Proteomes" id="UP000054466"/>
    </source>
</evidence>
<dbReference type="Proteomes" id="UP000054466">
    <property type="component" value="Unassembled WGS sequence"/>
</dbReference>
<protein>
    <submittedName>
        <fullName evidence="2">Uncharacterized protein</fullName>
    </submittedName>
</protein>
<name>A0A0D2CHS1_9EURO</name>
<proteinExistence type="predicted"/>
<keyword evidence="3" id="KW-1185">Reference proteome</keyword>
<feature type="compositionally biased region" description="Basic and acidic residues" evidence="1">
    <location>
        <begin position="87"/>
        <end position="96"/>
    </location>
</feature>
<evidence type="ECO:0000313" key="2">
    <source>
        <dbReference type="EMBL" id="KIW30668.1"/>
    </source>
</evidence>
<dbReference type="AlphaFoldDB" id="A0A0D2CHS1"/>
<dbReference type="RefSeq" id="XP_016250884.1">
    <property type="nucleotide sequence ID" value="XM_016393365.1"/>
</dbReference>
<dbReference type="OrthoDB" id="4157183at2759"/>
<dbReference type="HOGENOM" id="CLU_1390243_0_0_1"/>
<evidence type="ECO:0000256" key="1">
    <source>
        <dbReference type="SAM" id="MobiDB-lite"/>
    </source>
</evidence>
<dbReference type="EMBL" id="KN847042">
    <property type="protein sequence ID" value="KIW30668.1"/>
    <property type="molecule type" value="Genomic_DNA"/>
</dbReference>
<organism evidence="2 3">
    <name type="scientific">Cladophialophora immunda</name>
    <dbReference type="NCBI Taxonomy" id="569365"/>
    <lineage>
        <taxon>Eukaryota</taxon>
        <taxon>Fungi</taxon>
        <taxon>Dikarya</taxon>
        <taxon>Ascomycota</taxon>
        <taxon>Pezizomycotina</taxon>
        <taxon>Eurotiomycetes</taxon>
        <taxon>Chaetothyriomycetidae</taxon>
        <taxon>Chaetothyriales</taxon>
        <taxon>Herpotrichiellaceae</taxon>
        <taxon>Cladophialophora</taxon>
    </lineage>
</organism>
<sequence length="194" mass="21226">MCESRTIYYLCGHVKIKTIVQCADMVDKMLASHLPIANAHQVCENSVSHNLHVFPDICDKCKTTGVIGDFMELPGAKLEIVKAWAQGKRETPKPDPDAELSAGNDEGVREEEESIETSRFQTEKANMLDDNASISTTGITSIADTSTARSRASSSTTNEAVPDLAQLKLRVAALRTRTERLLSKVRGRRPPTLG</sequence>
<dbReference type="GeneID" id="27345586"/>